<evidence type="ECO:0000313" key="1">
    <source>
        <dbReference type="EMBL" id="XKQ44525.1"/>
    </source>
</evidence>
<organism evidence="1 2">
    <name type="scientific">Rhizobium leguminosarum</name>
    <dbReference type="NCBI Taxonomy" id="384"/>
    <lineage>
        <taxon>Bacteria</taxon>
        <taxon>Pseudomonadati</taxon>
        <taxon>Pseudomonadota</taxon>
        <taxon>Alphaproteobacteria</taxon>
        <taxon>Hyphomicrobiales</taxon>
        <taxon>Rhizobiaceae</taxon>
        <taxon>Rhizobium/Agrobacterium group</taxon>
        <taxon>Rhizobium</taxon>
    </lineage>
</organism>
<sequence length="398" mass="44247">MLSKKDGRDGLIDDMHFAANRCTAGLSMNPEEKMLTRSICIMLISIVLPMPAVAAEFTLGNWNIQTLVYPGDPKTVFPDDHIRSSEDYADLKHWRDAVSADVMFLQEVTSPAALDAVFPVAEGWEHCISGQFAEAEGQTIAPVCTKSGMTAVKPTAATRVQYPAVALRPNAELEIISAADYKPLDVTFDDNGTIRRIRWGLDVTIRSPAGSTLRVLDVHLKSGCFDDFISFRLWNTDPAAGQPASRACDTLGQQMYPLRKWIEARETAGEAWMIVGDFNRRLDAQPGAIPDEVWIALSGYSADKSGHDRDPRSDIQLFRQPYENTSTCWREFRQPNPSGIANPDAYNILPIEFFIYGTRAATMIVPESEKQFPWANPTPADKMRLSDHCPSSLTIKMD</sequence>
<dbReference type="Proteomes" id="UP000076193">
    <property type="component" value="Plasmid unnamed3"/>
</dbReference>
<reference evidence="1" key="1">
    <citation type="submission" date="2024-10" db="EMBL/GenBank/DDBJ databases">
        <title>Strain of Rhizobium-related bacteria isolated fromm roots of Vavilovia formosa.</title>
        <authorList>
            <person name="Kimeklis A."/>
            <person name="Afonin A."/>
        </authorList>
    </citation>
    <scope>NUCLEOTIDE SEQUENCE</scope>
    <source>
        <strain evidence="1">Vaf12</strain>
    </source>
</reference>
<geneLocation type="plasmid" evidence="1 2">
    <name>unnamed3</name>
</geneLocation>
<accession>A0ACD5FH28</accession>
<name>A0ACD5FH28_RHILE</name>
<keyword evidence="1" id="KW-0614">Plasmid</keyword>
<dbReference type="EMBL" id="CP171847">
    <property type="protein sequence ID" value="XKQ44525.1"/>
    <property type="molecule type" value="Genomic_DNA"/>
</dbReference>
<protein>
    <submittedName>
        <fullName evidence="1">Uncharacterized protein</fullName>
    </submittedName>
</protein>
<proteinExistence type="predicted"/>
<gene>
    <name evidence="1" type="ORF">A4A59_033675</name>
</gene>
<evidence type="ECO:0000313" key="2">
    <source>
        <dbReference type="Proteomes" id="UP000076193"/>
    </source>
</evidence>